<evidence type="ECO:0000256" key="1">
    <source>
        <dbReference type="SAM" id="Phobius"/>
    </source>
</evidence>
<proteinExistence type="predicted"/>
<dbReference type="Proteomes" id="UP000307244">
    <property type="component" value="Unassembled WGS sequence"/>
</dbReference>
<evidence type="ECO:0000259" key="2">
    <source>
        <dbReference type="Pfam" id="PF14257"/>
    </source>
</evidence>
<dbReference type="Pfam" id="PF14257">
    <property type="entry name" value="DUF4349"/>
    <property type="match status" value="1"/>
</dbReference>
<dbReference type="OrthoDB" id="790552at2"/>
<protein>
    <submittedName>
        <fullName evidence="3">DUF4349 domain-containing protein</fullName>
    </submittedName>
</protein>
<dbReference type="AlphaFoldDB" id="A0A4U1CM39"/>
<keyword evidence="1" id="KW-0472">Membrane</keyword>
<feature type="transmembrane region" description="Helical" evidence="1">
    <location>
        <begin position="244"/>
        <end position="271"/>
    </location>
</feature>
<organism evidence="3 4">
    <name type="scientific">Pedobacter frigoris</name>
    <dbReference type="NCBI Taxonomy" id="2571272"/>
    <lineage>
        <taxon>Bacteria</taxon>
        <taxon>Pseudomonadati</taxon>
        <taxon>Bacteroidota</taxon>
        <taxon>Sphingobacteriia</taxon>
        <taxon>Sphingobacteriales</taxon>
        <taxon>Sphingobacteriaceae</taxon>
        <taxon>Pedobacter</taxon>
    </lineage>
</organism>
<dbReference type="InterPro" id="IPR025645">
    <property type="entry name" value="DUF4349"/>
</dbReference>
<name>A0A4U1CM39_9SPHI</name>
<comment type="caution">
    <text evidence="3">The sequence shown here is derived from an EMBL/GenBank/DDBJ whole genome shotgun (WGS) entry which is preliminary data.</text>
</comment>
<keyword evidence="1" id="KW-0812">Transmembrane</keyword>
<feature type="domain" description="DUF4349" evidence="2">
    <location>
        <begin position="45"/>
        <end position="271"/>
    </location>
</feature>
<keyword evidence="1" id="KW-1133">Transmembrane helix</keyword>
<dbReference type="PROSITE" id="PS51257">
    <property type="entry name" value="PROKAR_LIPOPROTEIN"/>
    <property type="match status" value="1"/>
</dbReference>
<reference evidence="3 4" key="1">
    <citation type="submission" date="2019-04" db="EMBL/GenBank/DDBJ databases">
        <title>Pedobacter sp. RP-3-15 sp. nov., isolated from Arctic soil.</title>
        <authorList>
            <person name="Dahal R.H."/>
            <person name="Kim D.-U."/>
        </authorList>
    </citation>
    <scope>NUCLEOTIDE SEQUENCE [LARGE SCALE GENOMIC DNA]</scope>
    <source>
        <strain evidence="3 4">RP-3-15</strain>
    </source>
</reference>
<sequence length="285" mass="32712">MKKYLIYCIFTIAAFGCNSENKLERSSADVTEANLEAADTTLTEKIIKTADMRFRVKDVQRTKEKLSTAIRSEGGTVTEFSIQSNIQNSEKVRQSADSLLELTAYRTEGYITAKVPSDKLDEFTNKIAKLAVFIDQQSLKLDDQSVAYLANQLKNQNRVEAVAQLNKHANKKSNNVETSLSLKDDYVDKKIENLIIDSKVKYSNITLNFYQDNTVKKMTVENDNLSDYRPGFFKRFWLSIQTGWVIFTEIILTLTNLWVLFVLGIIGYFVFKYYKRKLRPVALKP</sequence>
<dbReference type="EMBL" id="SWBQ01000002">
    <property type="protein sequence ID" value="TKC07411.1"/>
    <property type="molecule type" value="Genomic_DNA"/>
</dbReference>
<evidence type="ECO:0000313" key="3">
    <source>
        <dbReference type="EMBL" id="TKC07411.1"/>
    </source>
</evidence>
<evidence type="ECO:0000313" key="4">
    <source>
        <dbReference type="Proteomes" id="UP000307244"/>
    </source>
</evidence>
<accession>A0A4U1CM39</accession>
<gene>
    <name evidence="3" type="ORF">FA047_09185</name>
</gene>
<dbReference type="RefSeq" id="WP_136835684.1">
    <property type="nucleotide sequence ID" value="NZ_SWBQ01000002.1"/>
</dbReference>
<keyword evidence="4" id="KW-1185">Reference proteome</keyword>